<proteinExistence type="predicted"/>
<evidence type="ECO:0000313" key="1">
    <source>
        <dbReference type="EMBL" id="CAB4219163.1"/>
    </source>
</evidence>
<sequence length="354" mass="40294">MENKKALYAYFGELGIFNENIPGHTFYQLGLLDELANQYEIDKFDFVNYLDTGMVNLAGRPSFPDDQLGKVFNQFADKLIDNYRLHQSTVFEAIKNKEYSKLFLKARFRNLSTLEKKLKDAAYFEEIIKVALDSGYEPADIVILDTDLSLSADFLTTLTELGISREIPSITIPGCSKGFMNACLEVHQANANKVSTHLMYYGNLAFDNYKEGHSKNPIINDIISAIDTTCKFDGSSFNMTVAAKHTYTLESWIDTMNRVALCPRGNREAIWVDMQMSQVSINVSKDLYLKEKFIPARVYESVIFGTIPVSYKDPRFHPAMSFDTVDDFFEICKFLSDCSTGDYFKILRQIADSL</sequence>
<name>A0A6J5SUL5_9CAUD</name>
<protein>
    <submittedName>
        <fullName evidence="1">Uncharacterized protein</fullName>
    </submittedName>
</protein>
<organism evidence="1">
    <name type="scientific">uncultured Caudovirales phage</name>
    <dbReference type="NCBI Taxonomy" id="2100421"/>
    <lineage>
        <taxon>Viruses</taxon>
        <taxon>Duplodnaviria</taxon>
        <taxon>Heunggongvirae</taxon>
        <taxon>Uroviricota</taxon>
        <taxon>Caudoviricetes</taxon>
        <taxon>Peduoviridae</taxon>
        <taxon>Maltschvirus</taxon>
        <taxon>Maltschvirus maltsch</taxon>
    </lineage>
</organism>
<accession>A0A6J5SUL5</accession>
<reference evidence="1" key="1">
    <citation type="submission" date="2020-05" db="EMBL/GenBank/DDBJ databases">
        <authorList>
            <person name="Chiriac C."/>
            <person name="Salcher M."/>
            <person name="Ghai R."/>
            <person name="Kavagutti S V."/>
        </authorList>
    </citation>
    <scope>NUCLEOTIDE SEQUENCE</scope>
</reference>
<dbReference type="EMBL" id="LR797474">
    <property type="protein sequence ID" value="CAB4219163.1"/>
    <property type="molecule type" value="Genomic_DNA"/>
</dbReference>
<gene>
    <name evidence="1" type="ORF">UFOVP1604_246</name>
</gene>